<evidence type="ECO:0000256" key="1">
    <source>
        <dbReference type="ARBA" id="ARBA00000077"/>
    </source>
</evidence>
<protein>
    <recommendedName>
        <fullName evidence="13">Ribonuclease</fullName>
        <ecNumber evidence="13">3.1.26.4</ecNumber>
    </recommendedName>
</protein>
<evidence type="ECO:0000256" key="3">
    <source>
        <dbReference type="ARBA" id="ARBA00004065"/>
    </source>
</evidence>
<evidence type="ECO:0000256" key="9">
    <source>
        <dbReference type="ARBA" id="ARBA00022759"/>
    </source>
</evidence>
<dbReference type="InterPro" id="IPR024567">
    <property type="entry name" value="RNase_HII/HIII_dom"/>
</dbReference>
<dbReference type="PROSITE" id="PS51975">
    <property type="entry name" value="RNASE_H_2"/>
    <property type="match status" value="1"/>
</dbReference>
<dbReference type="GO" id="GO:0004523">
    <property type="term" value="F:RNA-DNA hybrid ribonuclease activity"/>
    <property type="evidence" value="ECO:0007669"/>
    <property type="project" value="UniProtKB-UniRule"/>
</dbReference>
<dbReference type="Gene3D" id="3.30.420.10">
    <property type="entry name" value="Ribonuclease H-like superfamily/Ribonuclease H"/>
    <property type="match status" value="1"/>
</dbReference>
<evidence type="ECO:0000256" key="7">
    <source>
        <dbReference type="ARBA" id="ARBA00022722"/>
    </source>
</evidence>
<dbReference type="AlphaFoldDB" id="A0A507SQD1"/>
<dbReference type="Proteomes" id="UP000320801">
    <property type="component" value="Unassembled WGS sequence"/>
</dbReference>
<dbReference type="GO" id="GO:0006298">
    <property type="term" value="P:mismatch repair"/>
    <property type="evidence" value="ECO:0007669"/>
    <property type="project" value="TreeGrafter"/>
</dbReference>
<organism evidence="15 16">
    <name type="scientific">Mycoplasmopsis mucosicanis</name>
    <dbReference type="NCBI Taxonomy" id="458208"/>
    <lineage>
        <taxon>Bacteria</taxon>
        <taxon>Bacillati</taxon>
        <taxon>Mycoplasmatota</taxon>
        <taxon>Mycoplasmoidales</taxon>
        <taxon>Metamycoplasmataceae</taxon>
        <taxon>Mycoplasmopsis</taxon>
    </lineage>
</organism>
<comment type="caution">
    <text evidence="15">The sequence shown here is derived from an EMBL/GenBank/DDBJ whole genome shotgun (WGS) entry which is preliminary data.</text>
</comment>
<dbReference type="PANTHER" id="PTHR10954:SF18">
    <property type="entry name" value="RIBONUCLEASE HII"/>
    <property type="match status" value="1"/>
</dbReference>
<gene>
    <name evidence="15" type="ORF">E1I18_01005</name>
</gene>
<feature type="domain" description="RNase H type-2" evidence="14">
    <location>
        <begin position="14"/>
        <end position="200"/>
    </location>
</feature>
<comment type="cofactor">
    <cofactor evidence="12">
        <name>Mn(2+)</name>
        <dbReference type="ChEBI" id="CHEBI:29035"/>
    </cofactor>
    <cofactor evidence="12">
        <name>Mg(2+)</name>
        <dbReference type="ChEBI" id="CHEBI:18420"/>
    </cofactor>
    <text evidence="12">Manganese or magnesium. Binds 1 divalent metal ion per monomer in the absence of substrate. May bind a second metal ion after substrate binding.</text>
</comment>
<accession>A0A507SQD1</accession>
<comment type="cofactor">
    <cofactor evidence="2">
        <name>Mg(2+)</name>
        <dbReference type="ChEBI" id="CHEBI:18420"/>
    </cofactor>
</comment>
<dbReference type="PANTHER" id="PTHR10954">
    <property type="entry name" value="RIBONUCLEASE H2 SUBUNIT A"/>
    <property type="match status" value="1"/>
</dbReference>
<evidence type="ECO:0000256" key="5">
    <source>
        <dbReference type="ARBA" id="ARBA00007383"/>
    </source>
</evidence>
<evidence type="ECO:0000256" key="11">
    <source>
        <dbReference type="ARBA" id="ARBA00023211"/>
    </source>
</evidence>
<keyword evidence="9 12" id="KW-0255">Endonuclease</keyword>
<evidence type="ECO:0000313" key="15">
    <source>
        <dbReference type="EMBL" id="TQC54020.1"/>
    </source>
</evidence>
<dbReference type="OrthoDB" id="9803420at2"/>
<dbReference type="InterPro" id="IPR012337">
    <property type="entry name" value="RNaseH-like_sf"/>
</dbReference>
<feature type="binding site" evidence="12">
    <location>
        <position position="21"/>
    </location>
    <ligand>
        <name>a divalent metal cation</name>
        <dbReference type="ChEBI" id="CHEBI:60240"/>
    </ligand>
</feature>
<dbReference type="RefSeq" id="WP_141483749.1">
    <property type="nucleotide sequence ID" value="NZ_SMDN01000003.1"/>
</dbReference>
<name>A0A507SQD1_9BACT</name>
<dbReference type="GO" id="GO:0043137">
    <property type="term" value="P:DNA replication, removal of RNA primer"/>
    <property type="evidence" value="ECO:0007669"/>
    <property type="project" value="TreeGrafter"/>
</dbReference>
<dbReference type="GO" id="GO:0046872">
    <property type="term" value="F:metal ion binding"/>
    <property type="evidence" value="ECO:0007669"/>
    <property type="project" value="UniProtKB-KW"/>
</dbReference>
<dbReference type="Pfam" id="PF01351">
    <property type="entry name" value="RNase_HII"/>
    <property type="match status" value="1"/>
</dbReference>
<dbReference type="SUPFAM" id="SSF53098">
    <property type="entry name" value="Ribonuclease H-like"/>
    <property type="match status" value="1"/>
</dbReference>
<keyword evidence="10 12" id="KW-0378">Hydrolase</keyword>
<evidence type="ECO:0000256" key="12">
    <source>
        <dbReference type="PROSITE-ProRule" id="PRU01319"/>
    </source>
</evidence>
<evidence type="ECO:0000259" key="14">
    <source>
        <dbReference type="PROSITE" id="PS51975"/>
    </source>
</evidence>
<comment type="catalytic activity">
    <reaction evidence="1 12 13">
        <text>Endonucleolytic cleavage to 5'-phosphomonoester.</text>
        <dbReference type="EC" id="3.1.26.4"/>
    </reaction>
</comment>
<dbReference type="EC" id="3.1.26.4" evidence="13"/>
<dbReference type="InterPro" id="IPR036397">
    <property type="entry name" value="RNaseH_sf"/>
</dbReference>
<evidence type="ECO:0000313" key="16">
    <source>
        <dbReference type="Proteomes" id="UP000320801"/>
    </source>
</evidence>
<keyword evidence="16" id="KW-1185">Reference proteome</keyword>
<dbReference type="InterPro" id="IPR001352">
    <property type="entry name" value="RNase_HII/HIII"/>
</dbReference>
<feature type="binding site" evidence="12">
    <location>
        <position position="20"/>
    </location>
    <ligand>
        <name>a divalent metal cation</name>
        <dbReference type="ChEBI" id="CHEBI:60240"/>
    </ligand>
</feature>
<comment type="subcellular location">
    <subcellularLocation>
        <location evidence="4">Cytoplasm</location>
    </subcellularLocation>
</comment>
<reference evidence="15 16" key="1">
    <citation type="submission" date="2019-03" db="EMBL/GenBank/DDBJ databases">
        <title>Characterization of a novel Mycoplasma cynos real-time PCR assay.</title>
        <authorList>
            <person name="Tallmadge R.L."/>
            <person name="Mitchell P.K."/>
            <person name="Goodman L."/>
        </authorList>
    </citation>
    <scope>NUCLEOTIDE SEQUENCE [LARGE SCALE GENOMIC DNA]</scope>
    <source>
        <strain evidence="15 16">1642</strain>
    </source>
</reference>
<dbReference type="GO" id="GO:0005737">
    <property type="term" value="C:cytoplasm"/>
    <property type="evidence" value="ECO:0007669"/>
    <property type="project" value="UniProtKB-SubCell"/>
</dbReference>
<dbReference type="CDD" id="cd07182">
    <property type="entry name" value="RNase_HII_bacteria_HII_like"/>
    <property type="match status" value="1"/>
</dbReference>
<feature type="binding site" evidence="12">
    <location>
        <position position="111"/>
    </location>
    <ligand>
        <name>a divalent metal cation</name>
        <dbReference type="ChEBI" id="CHEBI:60240"/>
    </ligand>
</feature>
<evidence type="ECO:0000256" key="6">
    <source>
        <dbReference type="ARBA" id="ARBA00022490"/>
    </source>
</evidence>
<dbReference type="NCBIfam" id="NF000595">
    <property type="entry name" value="PRK00015.1-3"/>
    <property type="match status" value="1"/>
</dbReference>
<evidence type="ECO:0000256" key="2">
    <source>
        <dbReference type="ARBA" id="ARBA00001946"/>
    </source>
</evidence>
<dbReference type="EMBL" id="SMDN01000003">
    <property type="protein sequence ID" value="TQC54020.1"/>
    <property type="molecule type" value="Genomic_DNA"/>
</dbReference>
<evidence type="ECO:0000256" key="10">
    <source>
        <dbReference type="ARBA" id="ARBA00022801"/>
    </source>
</evidence>
<keyword evidence="8 12" id="KW-0479">Metal-binding</keyword>
<evidence type="ECO:0000256" key="13">
    <source>
        <dbReference type="RuleBase" id="RU003515"/>
    </source>
</evidence>
<evidence type="ECO:0000256" key="4">
    <source>
        <dbReference type="ARBA" id="ARBA00004496"/>
    </source>
</evidence>
<dbReference type="GO" id="GO:0003723">
    <property type="term" value="F:RNA binding"/>
    <property type="evidence" value="ECO:0007669"/>
    <property type="project" value="UniProtKB-UniRule"/>
</dbReference>
<proteinExistence type="inferred from homology"/>
<evidence type="ECO:0000256" key="8">
    <source>
        <dbReference type="ARBA" id="ARBA00022723"/>
    </source>
</evidence>
<keyword evidence="6" id="KW-0963">Cytoplasm</keyword>
<comment type="function">
    <text evidence="3 13">Endonuclease that specifically degrades the RNA of RNA-DNA hybrids.</text>
</comment>
<keyword evidence="11" id="KW-0464">Manganese</keyword>
<dbReference type="GO" id="GO:0032299">
    <property type="term" value="C:ribonuclease H2 complex"/>
    <property type="evidence" value="ECO:0007669"/>
    <property type="project" value="TreeGrafter"/>
</dbReference>
<dbReference type="InterPro" id="IPR022898">
    <property type="entry name" value="RNase_HII"/>
</dbReference>
<keyword evidence="7 12" id="KW-0540">Nuclease</keyword>
<sequence>MFNLDIEKTLNKYNFIIGLDEAGRGCCAGPLVVAGVVLPKNYQNSLINDSKKLTPKMREVAFEQIINDALEYKILFASAKTVDLLNPKQTSRLLMEQIVKQTKNIDFIITDFEKLSIENIPQLNLVKGDSQSLSVAAASILAKVSRDRYMCEIAKIYPQYNFEEHKGYGTQKHQALIEKYNVCPEHRKTYKNVKKVLNLQ</sequence>
<comment type="similarity">
    <text evidence="5 13">Belongs to the RNase HII family.</text>
</comment>